<feature type="region of interest" description="Disordered" evidence="1">
    <location>
        <begin position="188"/>
        <end position="210"/>
    </location>
</feature>
<dbReference type="RefSeq" id="XP_013343986.1">
    <property type="nucleotide sequence ID" value="XM_013488532.1"/>
</dbReference>
<name>A0A074YC28_AURSE</name>
<evidence type="ECO:0000256" key="1">
    <source>
        <dbReference type="SAM" id="MobiDB-lite"/>
    </source>
</evidence>
<evidence type="ECO:0000313" key="2">
    <source>
        <dbReference type="EMBL" id="KEQ95353.1"/>
    </source>
</evidence>
<feature type="compositionally biased region" description="Polar residues" evidence="1">
    <location>
        <begin position="191"/>
        <end position="202"/>
    </location>
</feature>
<sequence length="210" mass="23787">MRSQACSKQSPAMCSITYSGPQSPTSASWLIISPFPKSLSRSETVVDRVHQNLMHMEQMRQIEARDRRRRSGSDIDQQRVQATRDHRRKEAEASNRINLLTSCMRLLHVSSLLKSRVCNYIFQDSENDDALVRAEMPNLVHAVATLIKCIAFYITMRALKVLVVDVLRVDLGPAAEAFIGELRNHAKPPSFHTQGRNWSSEEAGQEKRGI</sequence>
<dbReference type="Proteomes" id="UP000030641">
    <property type="component" value="Unassembled WGS sequence"/>
</dbReference>
<gene>
    <name evidence="2" type="ORF">AUEXF2481DRAFT_216655</name>
</gene>
<keyword evidence="3" id="KW-1185">Reference proteome</keyword>
<dbReference type="GeneID" id="25362576"/>
<dbReference type="EMBL" id="KL584759">
    <property type="protein sequence ID" value="KEQ95353.1"/>
    <property type="molecule type" value="Genomic_DNA"/>
</dbReference>
<protein>
    <submittedName>
        <fullName evidence="2">Uncharacterized protein</fullName>
    </submittedName>
</protein>
<organism evidence="2 3">
    <name type="scientific">Aureobasidium subglaciale (strain EXF-2481)</name>
    <name type="common">Aureobasidium pullulans var. subglaciale</name>
    <dbReference type="NCBI Taxonomy" id="1043005"/>
    <lineage>
        <taxon>Eukaryota</taxon>
        <taxon>Fungi</taxon>
        <taxon>Dikarya</taxon>
        <taxon>Ascomycota</taxon>
        <taxon>Pezizomycotina</taxon>
        <taxon>Dothideomycetes</taxon>
        <taxon>Dothideomycetidae</taxon>
        <taxon>Dothideales</taxon>
        <taxon>Saccotheciaceae</taxon>
        <taxon>Aureobasidium</taxon>
    </lineage>
</organism>
<dbReference type="AlphaFoldDB" id="A0A074YC28"/>
<feature type="region of interest" description="Disordered" evidence="1">
    <location>
        <begin position="63"/>
        <end position="89"/>
    </location>
</feature>
<dbReference type="HOGENOM" id="CLU_1309891_0_0_1"/>
<evidence type="ECO:0000313" key="3">
    <source>
        <dbReference type="Proteomes" id="UP000030641"/>
    </source>
</evidence>
<proteinExistence type="predicted"/>
<dbReference type="InParanoid" id="A0A074YC28"/>
<accession>A0A074YC28</accession>
<reference evidence="2 3" key="1">
    <citation type="journal article" date="2014" name="BMC Genomics">
        <title>Genome sequencing of four Aureobasidium pullulans varieties: biotechnological potential, stress tolerance, and description of new species.</title>
        <authorList>
            <person name="Gostin Ar C."/>
            <person name="Ohm R.A."/>
            <person name="Kogej T."/>
            <person name="Sonjak S."/>
            <person name="Turk M."/>
            <person name="Zajc J."/>
            <person name="Zalar P."/>
            <person name="Grube M."/>
            <person name="Sun H."/>
            <person name="Han J."/>
            <person name="Sharma A."/>
            <person name="Chiniquy J."/>
            <person name="Ngan C.Y."/>
            <person name="Lipzen A."/>
            <person name="Barry K."/>
            <person name="Grigoriev I.V."/>
            <person name="Gunde-Cimerman N."/>
        </authorList>
    </citation>
    <scope>NUCLEOTIDE SEQUENCE [LARGE SCALE GENOMIC DNA]</scope>
    <source>
        <strain evidence="2 3">EXF-2481</strain>
    </source>
</reference>
<dbReference type="OrthoDB" id="3901005at2759"/>